<proteinExistence type="inferred from homology"/>
<dbReference type="EMBL" id="ML769837">
    <property type="protein sequence ID" value="KAE9386920.1"/>
    <property type="molecule type" value="Genomic_DNA"/>
</dbReference>
<evidence type="ECO:0000256" key="3">
    <source>
        <dbReference type="ARBA" id="ARBA00022691"/>
    </source>
</evidence>
<dbReference type="Pfam" id="PF01596">
    <property type="entry name" value="Methyltransf_3"/>
    <property type="match status" value="1"/>
</dbReference>
<dbReference type="GO" id="GO:0008171">
    <property type="term" value="F:O-methyltransferase activity"/>
    <property type="evidence" value="ECO:0007669"/>
    <property type="project" value="InterPro"/>
</dbReference>
<dbReference type="InterPro" id="IPR050362">
    <property type="entry name" value="Cation-dep_OMT"/>
</dbReference>
<dbReference type="OrthoDB" id="10251242at2759"/>
<sequence length="229" mass="25126">MASQYPIQIKQTPKFTSIKDWTHSDAYHNSFLIPQDPVLNAALKNSAENGLPEIAVSTAQGKFLHLHAQLIQAKRILEVGRLAGEYSTIWLGHALPGDGELITLEINNKHAKVTEENLSNAGLSSKCKVIVGPGHDSMVSLPSDKKFDLIFINANKPSNLKYFTEAKRLVRKGGIIIVDNIVCFGCVTDPQESDHNIEGVRLLLSGLKGELDWFCLTLAKRASAELLSL</sequence>
<dbReference type="AlphaFoldDB" id="A0A6A4GNL9"/>
<keyword evidence="1 5" id="KW-0489">Methyltransferase</keyword>
<keyword evidence="6" id="KW-1185">Reference proteome</keyword>
<dbReference type="SUPFAM" id="SSF53335">
    <property type="entry name" value="S-adenosyl-L-methionine-dependent methyltransferases"/>
    <property type="match status" value="1"/>
</dbReference>
<gene>
    <name evidence="5" type="ORF">BT96DRAFT_838428</name>
</gene>
<dbReference type="Gene3D" id="3.40.50.150">
    <property type="entry name" value="Vaccinia Virus protein VP39"/>
    <property type="match status" value="1"/>
</dbReference>
<evidence type="ECO:0000256" key="4">
    <source>
        <dbReference type="ARBA" id="ARBA00023453"/>
    </source>
</evidence>
<evidence type="ECO:0000313" key="6">
    <source>
        <dbReference type="Proteomes" id="UP000799118"/>
    </source>
</evidence>
<dbReference type="PANTHER" id="PTHR10509">
    <property type="entry name" value="O-METHYLTRANSFERASE-RELATED"/>
    <property type="match status" value="1"/>
</dbReference>
<dbReference type="InterPro" id="IPR002935">
    <property type="entry name" value="SAM_O-MeTrfase"/>
</dbReference>
<dbReference type="PROSITE" id="PS51682">
    <property type="entry name" value="SAM_OMT_I"/>
    <property type="match status" value="1"/>
</dbReference>
<dbReference type="GO" id="GO:0008757">
    <property type="term" value="F:S-adenosylmethionine-dependent methyltransferase activity"/>
    <property type="evidence" value="ECO:0007669"/>
    <property type="project" value="TreeGrafter"/>
</dbReference>
<keyword evidence="3" id="KW-0949">S-adenosyl-L-methionine</keyword>
<evidence type="ECO:0000313" key="5">
    <source>
        <dbReference type="EMBL" id="KAE9386920.1"/>
    </source>
</evidence>
<dbReference type="PANTHER" id="PTHR10509:SF14">
    <property type="entry name" value="CAFFEOYL-COA O-METHYLTRANSFERASE 3-RELATED"/>
    <property type="match status" value="1"/>
</dbReference>
<protein>
    <submittedName>
        <fullName evidence="5">S-adenosyl-L-methionine-dependent methyltransferase</fullName>
    </submittedName>
</protein>
<dbReference type="Proteomes" id="UP000799118">
    <property type="component" value="Unassembled WGS sequence"/>
</dbReference>
<dbReference type="CDD" id="cd02440">
    <property type="entry name" value="AdoMet_MTases"/>
    <property type="match status" value="1"/>
</dbReference>
<evidence type="ECO:0000256" key="1">
    <source>
        <dbReference type="ARBA" id="ARBA00022603"/>
    </source>
</evidence>
<reference evidence="5" key="1">
    <citation type="journal article" date="2019" name="Environ. Microbiol.">
        <title>Fungal ecological strategies reflected in gene transcription - a case study of two litter decomposers.</title>
        <authorList>
            <person name="Barbi F."/>
            <person name="Kohler A."/>
            <person name="Barry K."/>
            <person name="Baskaran P."/>
            <person name="Daum C."/>
            <person name="Fauchery L."/>
            <person name="Ihrmark K."/>
            <person name="Kuo A."/>
            <person name="LaButti K."/>
            <person name="Lipzen A."/>
            <person name="Morin E."/>
            <person name="Grigoriev I.V."/>
            <person name="Henrissat B."/>
            <person name="Lindahl B."/>
            <person name="Martin F."/>
        </authorList>
    </citation>
    <scope>NUCLEOTIDE SEQUENCE</scope>
    <source>
        <strain evidence="5">JB14</strain>
    </source>
</reference>
<name>A0A6A4GNL9_9AGAR</name>
<keyword evidence="2" id="KW-0808">Transferase</keyword>
<accession>A0A6A4GNL9</accession>
<evidence type="ECO:0000256" key="2">
    <source>
        <dbReference type="ARBA" id="ARBA00022679"/>
    </source>
</evidence>
<dbReference type="GO" id="GO:0032259">
    <property type="term" value="P:methylation"/>
    <property type="evidence" value="ECO:0007669"/>
    <property type="project" value="UniProtKB-KW"/>
</dbReference>
<organism evidence="5 6">
    <name type="scientific">Gymnopus androsaceus JB14</name>
    <dbReference type="NCBI Taxonomy" id="1447944"/>
    <lineage>
        <taxon>Eukaryota</taxon>
        <taxon>Fungi</taxon>
        <taxon>Dikarya</taxon>
        <taxon>Basidiomycota</taxon>
        <taxon>Agaricomycotina</taxon>
        <taxon>Agaricomycetes</taxon>
        <taxon>Agaricomycetidae</taxon>
        <taxon>Agaricales</taxon>
        <taxon>Marasmiineae</taxon>
        <taxon>Omphalotaceae</taxon>
        <taxon>Gymnopus</taxon>
    </lineage>
</organism>
<dbReference type="InterPro" id="IPR029063">
    <property type="entry name" value="SAM-dependent_MTases_sf"/>
</dbReference>
<comment type="similarity">
    <text evidence="4">Belongs to the class I-like SAM-binding methyltransferase superfamily. Cation-dependent O-methyltransferase family.</text>
</comment>